<evidence type="ECO:0000256" key="1">
    <source>
        <dbReference type="SAM" id="MobiDB-lite"/>
    </source>
</evidence>
<keyword evidence="5" id="KW-1185">Reference proteome</keyword>
<keyword evidence="2" id="KW-0732">Signal</keyword>
<comment type="caution">
    <text evidence="4">The sequence shown here is derived from an EMBL/GenBank/DDBJ whole genome shotgun (WGS) entry which is preliminary data.</text>
</comment>
<name>A0ABS2K257_9GAMM</name>
<reference evidence="4" key="1">
    <citation type="submission" date="2020-10" db="EMBL/GenBank/DDBJ databases">
        <title>Phylogeny of dyella-like bacteria.</title>
        <authorList>
            <person name="Fu J."/>
        </authorList>
    </citation>
    <scope>NUCLEOTIDE SEQUENCE</scope>
    <source>
        <strain evidence="4">DHOC52</strain>
    </source>
</reference>
<proteinExistence type="predicted"/>
<dbReference type="Pfam" id="PF13511">
    <property type="entry name" value="DUF4124"/>
    <property type="match status" value="1"/>
</dbReference>
<evidence type="ECO:0000259" key="3">
    <source>
        <dbReference type="Pfam" id="PF13511"/>
    </source>
</evidence>
<feature type="chain" id="PRO_5046816710" evidence="2">
    <location>
        <begin position="20"/>
        <end position="191"/>
    </location>
</feature>
<evidence type="ECO:0000313" key="5">
    <source>
        <dbReference type="Proteomes" id="UP001430149"/>
    </source>
</evidence>
<feature type="region of interest" description="Disordered" evidence="1">
    <location>
        <begin position="133"/>
        <end position="155"/>
    </location>
</feature>
<dbReference type="InterPro" id="IPR025392">
    <property type="entry name" value="DUF4124"/>
</dbReference>
<feature type="compositionally biased region" description="Acidic residues" evidence="1">
    <location>
        <begin position="133"/>
        <end position="143"/>
    </location>
</feature>
<sequence>MRLRALSLLLLLPITAAGAQGDIHRCVGADGQTVFTDRICSDVNAQPALPPASASTASAPVLEGTVKSPPAVLCAADMKHLKQAVVDAFAAHNPNRLAGLMLWNGAGQQTVVANIRAFAQLMARPLVDVDTDADASTYDDEDGDASHAASNAPAHGALVVQTESDDGSGENEQVRFDVIRHAGCLWLRPQG</sequence>
<evidence type="ECO:0000313" key="4">
    <source>
        <dbReference type="EMBL" id="MBM7125214.1"/>
    </source>
</evidence>
<gene>
    <name evidence="4" type="ORF">ISP19_07435</name>
</gene>
<feature type="domain" description="DUF4124" evidence="3">
    <location>
        <begin position="10"/>
        <end position="61"/>
    </location>
</feature>
<protein>
    <submittedName>
        <fullName evidence="4">DUF4124 domain-containing protein</fullName>
    </submittedName>
</protein>
<feature type="signal peptide" evidence="2">
    <location>
        <begin position="1"/>
        <end position="19"/>
    </location>
</feature>
<accession>A0ABS2K257</accession>
<dbReference type="EMBL" id="JADIKE010000032">
    <property type="protein sequence ID" value="MBM7125214.1"/>
    <property type="molecule type" value="Genomic_DNA"/>
</dbReference>
<organism evidence="4 5">
    <name type="scientific">Dyella flava</name>
    <dbReference type="NCBI Taxonomy" id="1920170"/>
    <lineage>
        <taxon>Bacteria</taxon>
        <taxon>Pseudomonadati</taxon>
        <taxon>Pseudomonadota</taxon>
        <taxon>Gammaproteobacteria</taxon>
        <taxon>Lysobacterales</taxon>
        <taxon>Rhodanobacteraceae</taxon>
        <taxon>Dyella</taxon>
    </lineage>
</organism>
<evidence type="ECO:0000256" key="2">
    <source>
        <dbReference type="SAM" id="SignalP"/>
    </source>
</evidence>
<dbReference type="Proteomes" id="UP001430149">
    <property type="component" value="Unassembled WGS sequence"/>
</dbReference>
<dbReference type="RefSeq" id="WP_204680741.1">
    <property type="nucleotide sequence ID" value="NZ_BSNR01000010.1"/>
</dbReference>